<dbReference type="GO" id="GO:0030295">
    <property type="term" value="F:protein kinase activator activity"/>
    <property type="evidence" value="ECO:0007669"/>
    <property type="project" value="TreeGrafter"/>
</dbReference>
<dbReference type="EMBL" id="FLYE01000023">
    <property type="protein sequence ID" value="SCA56860.1"/>
    <property type="molecule type" value="Genomic_DNA"/>
</dbReference>
<dbReference type="OrthoDB" id="9806130at2"/>
<dbReference type="SUPFAM" id="SSF55785">
    <property type="entry name" value="PYP-like sensor domain (PAS domain)"/>
    <property type="match status" value="2"/>
</dbReference>
<keyword evidence="16" id="KW-1185">Reference proteome</keyword>
<evidence type="ECO:0000256" key="11">
    <source>
        <dbReference type="ARBA" id="ARBA00023012"/>
    </source>
</evidence>
<keyword evidence="11" id="KW-0902">Two-component regulatory system</keyword>
<dbReference type="InterPro" id="IPR004358">
    <property type="entry name" value="Sig_transdc_His_kin-like_C"/>
</dbReference>
<evidence type="ECO:0000256" key="1">
    <source>
        <dbReference type="ARBA" id="ARBA00000085"/>
    </source>
</evidence>
<dbReference type="Gene3D" id="1.10.287.130">
    <property type="match status" value="1"/>
</dbReference>
<keyword evidence="7" id="KW-0547">Nucleotide-binding</keyword>
<dbReference type="Gene3D" id="3.30.450.20">
    <property type="entry name" value="PAS domain"/>
    <property type="match status" value="2"/>
</dbReference>
<dbReference type="GO" id="GO:0007234">
    <property type="term" value="P:osmosensory signaling via phosphorelay pathway"/>
    <property type="evidence" value="ECO:0007669"/>
    <property type="project" value="TreeGrafter"/>
</dbReference>
<evidence type="ECO:0000256" key="9">
    <source>
        <dbReference type="ARBA" id="ARBA00022840"/>
    </source>
</evidence>
<comment type="subcellular location">
    <subcellularLocation>
        <location evidence="2">Membrane</location>
        <topology evidence="2">Multi-pass membrane protein</topology>
    </subcellularLocation>
</comment>
<dbReference type="FunFam" id="3.30.565.10:FF:000006">
    <property type="entry name" value="Sensor histidine kinase WalK"/>
    <property type="match status" value="1"/>
</dbReference>
<evidence type="ECO:0000256" key="12">
    <source>
        <dbReference type="ARBA" id="ARBA00023136"/>
    </source>
</evidence>
<dbReference type="Pfam" id="PF00512">
    <property type="entry name" value="HisKA"/>
    <property type="match status" value="1"/>
</dbReference>
<dbReference type="InterPro" id="IPR036890">
    <property type="entry name" value="HATPase_C_sf"/>
</dbReference>
<dbReference type="RefSeq" id="WP_069188922.1">
    <property type="nucleotide sequence ID" value="NZ_FLYE01000023.1"/>
</dbReference>
<dbReference type="AlphaFoldDB" id="A0A1C3RHV7"/>
<evidence type="ECO:0000256" key="3">
    <source>
        <dbReference type="ARBA" id="ARBA00012438"/>
    </source>
</evidence>
<dbReference type="GO" id="GO:0000155">
    <property type="term" value="F:phosphorelay sensor kinase activity"/>
    <property type="evidence" value="ECO:0007669"/>
    <property type="project" value="InterPro"/>
</dbReference>
<dbReference type="Proteomes" id="UP000231658">
    <property type="component" value="Unassembled WGS sequence"/>
</dbReference>
<accession>A0A1C3RHV7</accession>
<evidence type="ECO:0000313" key="16">
    <source>
        <dbReference type="Proteomes" id="UP000231658"/>
    </source>
</evidence>
<dbReference type="Pfam" id="PF13426">
    <property type="entry name" value="PAS_9"/>
    <property type="match status" value="2"/>
</dbReference>
<name>A0A1C3RHV7_9PROT</name>
<keyword evidence="10" id="KW-1133">Transmembrane helix</keyword>
<dbReference type="CDD" id="cd00075">
    <property type="entry name" value="HATPase"/>
    <property type="match status" value="1"/>
</dbReference>
<dbReference type="InterPro" id="IPR050351">
    <property type="entry name" value="BphY/WalK/GraS-like"/>
</dbReference>
<dbReference type="Gene3D" id="3.30.565.10">
    <property type="entry name" value="Histidine kinase-like ATPase, C-terminal domain"/>
    <property type="match status" value="1"/>
</dbReference>
<dbReference type="GO" id="GO:0000156">
    <property type="term" value="F:phosphorelay response regulator activity"/>
    <property type="evidence" value="ECO:0007669"/>
    <property type="project" value="TreeGrafter"/>
</dbReference>
<dbReference type="InterPro" id="IPR003594">
    <property type="entry name" value="HATPase_dom"/>
</dbReference>
<dbReference type="InterPro" id="IPR000014">
    <property type="entry name" value="PAS"/>
</dbReference>
<dbReference type="Pfam" id="PF02518">
    <property type="entry name" value="HATPase_c"/>
    <property type="match status" value="1"/>
</dbReference>
<keyword evidence="6" id="KW-0812">Transmembrane</keyword>
<dbReference type="EC" id="2.7.13.3" evidence="3"/>
<keyword evidence="5 15" id="KW-0808">Transferase</keyword>
<evidence type="ECO:0000313" key="15">
    <source>
        <dbReference type="EMBL" id="SCA56860.1"/>
    </source>
</evidence>
<feature type="coiled-coil region" evidence="13">
    <location>
        <begin position="295"/>
        <end position="341"/>
    </location>
</feature>
<evidence type="ECO:0000256" key="13">
    <source>
        <dbReference type="SAM" id="Coils"/>
    </source>
</evidence>
<dbReference type="CDD" id="cd00130">
    <property type="entry name" value="PAS"/>
    <property type="match status" value="1"/>
</dbReference>
<dbReference type="SMART" id="SM00388">
    <property type="entry name" value="HisKA"/>
    <property type="match status" value="1"/>
</dbReference>
<evidence type="ECO:0000259" key="14">
    <source>
        <dbReference type="PROSITE" id="PS50109"/>
    </source>
</evidence>
<dbReference type="PANTHER" id="PTHR42878">
    <property type="entry name" value="TWO-COMPONENT HISTIDINE KINASE"/>
    <property type="match status" value="1"/>
</dbReference>
<keyword evidence="8 15" id="KW-0418">Kinase</keyword>
<dbReference type="GO" id="GO:0005524">
    <property type="term" value="F:ATP binding"/>
    <property type="evidence" value="ECO:0007669"/>
    <property type="project" value="UniProtKB-KW"/>
</dbReference>
<dbReference type="SUPFAM" id="SSF47384">
    <property type="entry name" value="Homodimeric domain of signal transducing histidine kinase"/>
    <property type="match status" value="1"/>
</dbReference>
<dbReference type="InterPro" id="IPR005467">
    <property type="entry name" value="His_kinase_dom"/>
</dbReference>
<protein>
    <recommendedName>
        <fullName evidence="3">histidine kinase</fullName>
        <ecNumber evidence="3">2.7.13.3</ecNumber>
    </recommendedName>
</protein>
<gene>
    <name evidence="15" type="ORF">MTBPR1_30230</name>
</gene>
<keyword evidence="4" id="KW-0597">Phosphoprotein</keyword>
<evidence type="ECO:0000256" key="6">
    <source>
        <dbReference type="ARBA" id="ARBA00022692"/>
    </source>
</evidence>
<feature type="coiled-coil region" evidence="13">
    <location>
        <begin position="142"/>
        <end position="176"/>
    </location>
</feature>
<evidence type="ECO:0000256" key="10">
    <source>
        <dbReference type="ARBA" id="ARBA00022989"/>
    </source>
</evidence>
<dbReference type="GO" id="GO:0016020">
    <property type="term" value="C:membrane"/>
    <property type="evidence" value="ECO:0007669"/>
    <property type="project" value="UniProtKB-SubCell"/>
</dbReference>
<evidence type="ECO:0000256" key="8">
    <source>
        <dbReference type="ARBA" id="ARBA00022777"/>
    </source>
</evidence>
<evidence type="ECO:0000256" key="2">
    <source>
        <dbReference type="ARBA" id="ARBA00004141"/>
    </source>
</evidence>
<keyword evidence="9" id="KW-0067">ATP-binding</keyword>
<organism evidence="15 16">
    <name type="scientific">Candidatus Terasakiella magnetica</name>
    <dbReference type="NCBI Taxonomy" id="1867952"/>
    <lineage>
        <taxon>Bacteria</taxon>
        <taxon>Pseudomonadati</taxon>
        <taxon>Pseudomonadota</taxon>
        <taxon>Alphaproteobacteria</taxon>
        <taxon>Rhodospirillales</taxon>
        <taxon>Terasakiellaceae</taxon>
        <taxon>Terasakiella</taxon>
    </lineage>
</organism>
<comment type="catalytic activity">
    <reaction evidence="1">
        <text>ATP + protein L-histidine = ADP + protein N-phospho-L-histidine.</text>
        <dbReference type="EC" id="2.7.13.3"/>
    </reaction>
</comment>
<feature type="domain" description="Histidine kinase" evidence="14">
    <location>
        <begin position="347"/>
        <end position="562"/>
    </location>
</feature>
<keyword evidence="12" id="KW-0472">Membrane</keyword>
<dbReference type="PANTHER" id="PTHR42878:SF7">
    <property type="entry name" value="SENSOR HISTIDINE KINASE GLRK"/>
    <property type="match status" value="1"/>
</dbReference>
<dbReference type="CDD" id="cd00082">
    <property type="entry name" value="HisKA"/>
    <property type="match status" value="1"/>
</dbReference>
<dbReference type="STRING" id="1867952.MTBPR1_30230"/>
<dbReference type="SMART" id="SM00387">
    <property type="entry name" value="HATPase_c"/>
    <property type="match status" value="1"/>
</dbReference>
<dbReference type="PROSITE" id="PS50109">
    <property type="entry name" value="HIS_KIN"/>
    <property type="match status" value="1"/>
</dbReference>
<proteinExistence type="predicted"/>
<dbReference type="InterPro" id="IPR035965">
    <property type="entry name" value="PAS-like_dom_sf"/>
</dbReference>
<evidence type="ECO:0000256" key="5">
    <source>
        <dbReference type="ARBA" id="ARBA00022679"/>
    </source>
</evidence>
<evidence type="ECO:0000256" key="4">
    <source>
        <dbReference type="ARBA" id="ARBA00022553"/>
    </source>
</evidence>
<dbReference type="NCBIfam" id="TIGR00229">
    <property type="entry name" value="sensory_box"/>
    <property type="match status" value="2"/>
</dbReference>
<dbReference type="InterPro" id="IPR036097">
    <property type="entry name" value="HisK_dim/P_sf"/>
</dbReference>
<evidence type="ECO:0000256" key="7">
    <source>
        <dbReference type="ARBA" id="ARBA00022741"/>
    </source>
</evidence>
<dbReference type="PRINTS" id="PR00344">
    <property type="entry name" value="BCTRLSENSOR"/>
</dbReference>
<sequence length="570" mass="65438">MVSSVELFGDDDDGFFDDTEGTENAEKLEQLLADTKVRMGMMFELMPIGMALHQEQSIIYANKEMARLLETQPESLIGRHCLDFIEGDILADLVEKFMILFKEGTSFEIPVVEIRDMKGNLRKIQLIVGMMRWEDNHVAQVLMQDISKIKELEKDLEIQKEKKRLLEEQKSAIEKSEVHFRTLFESSRDAIILTTKDRIVDCNTAAVKLFKAKDRQELLSKPKIFYSPEFQEDGSRSLEIGTLKIREVLDKGYSFFDWTHKRINGSEFAAEVFMSSIELDGETVIMASVRDVSKRKKQEKELLRHQNHLQEMVEEATYSLKEKNEEIAENLLIEIENQKAQREFISVVSHEFRTPLTVIDGGAQNIKLFLERGNIEKATSRVEKIRSGVSRLNGMIDDILLSSKLESGTFEMIPSYVDFAKFIEEKCEMMREAHRNHKIECDVTELPHSIWAHPDSIERILENILSNALKYSPKADRIEVTGLSEENYAVLRVRDFGVGIPEGDLDNLFKRYFRAKTSQGIKGTGIGLNLVKTLVDWHKGHIEVESTVGEGTCFTIYLPIYSKDINPVEH</sequence>
<keyword evidence="13" id="KW-0175">Coiled coil</keyword>
<dbReference type="SMART" id="SM00091">
    <property type="entry name" value="PAS"/>
    <property type="match status" value="2"/>
</dbReference>
<dbReference type="InterPro" id="IPR003661">
    <property type="entry name" value="HisK_dim/P_dom"/>
</dbReference>
<reference evidence="15 16" key="1">
    <citation type="submission" date="2016-07" db="EMBL/GenBank/DDBJ databases">
        <authorList>
            <person name="Lefevre C.T."/>
        </authorList>
    </citation>
    <scope>NUCLEOTIDE SEQUENCE [LARGE SCALE GENOMIC DNA]</scope>
    <source>
        <strain evidence="15">PR1</strain>
    </source>
</reference>
<dbReference type="SUPFAM" id="SSF55874">
    <property type="entry name" value="ATPase domain of HSP90 chaperone/DNA topoisomerase II/histidine kinase"/>
    <property type="match status" value="1"/>
</dbReference>